<comment type="caution">
    <text evidence="1">The sequence shown here is derived from an EMBL/GenBank/DDBJ whole genome shotgun (WGS) entry which is preliminary data.</text>
</comment>
<proteinExistence type="predicted"/>
<gene>
    <name evidence="1" type="ORF">GCM10009104_16840</name>
</gene>
<dbReference type="Proteomes" id="UP001499915">
    <property type="component" value="Unassembled WGS sequence"/>
</dbReference>
<organism evidence="1 2">
    <name type="scientific">Marinobacterium maritimum</name>
    <dbReference type="NCBI Taxonomy" id="500162"/>
    <lineage>
        <taxon>Bacteria</taxon>
        <taxon>Pseudomonadati</taxon>
        <taxon>Pseudomonadota</taxon>
        <taxon>Gammaproteobacteria</taxon>
        <taxon>Oceanospirillales</taxon>
        <taxon>Oceanospirillaceae</taxon>
        <taxon>Marinobacterium</taxon>
    </lineage>
</organism>
<evidence type="ECO:0000313" key="2">
    <source>
        <dbReference type="Proteomes" id="UP001499915"/>
    </source>
</evidence>
<protein>
    <submittedName>
        <fullName evidence="1">Uncharacterized protein</fullName>
    </submittedName>
</protein>
<sequence>MASDYACTNDRFRYKKVISNRYRLVGASGEFGISLSTARALVAERHSGATLEVG</sequence>
<dbReference type="EMBL" id="BAAAET010000002">
    <property type="protein sequence ID" value="GAA0690708.1"/>
    <property type="molecule type" value="Genomic_DNA"/>
</dbReference>
<accession>A0ABP3TBD8</accession>
<reference evidence="2" key="1">
    <citation type="journal article" date="2019" name="Int. J. Syst. Evol. Microbiol.">
        <title>The Global Catalogue of Microorganisms (GCM) 10K type strain sequencing project: providing services to taxonomists for standard genome sequencing and annotation.</title>
        <authorList>
            <consortium name="The Broad Institute Genomics Platform"/>
            <consortium name="The Broad Institute Genome Sequencing Center for Infectious Disease"/>
            <person name="Wu L."/>
            <person name="Ma J."/>
        </authorList>
    </citation>
    <scope>NUCLEOTIDE SEQUENCE [LARGE SCALE GENOMIC DNA]</scope>
    <source>
        <strain evidence="2">JCM 15134</strain>
    </source>
</reference>
<keyword evidence="2" id="KW-1185">Reference proteome</keyword>
<evidence type="ECO:0000313" key="1">
    <source>
        <dbReference type="EMBL" id="GAA0690708.1"/>
    </source>
</evidence>
<name>A0ABP3TBD8_9GAMM</name>